<keyword evidence="2" id="KW-1185">Reference proteome</keyword>
<dbReference type="Gramene" id="PGSC0003DMT400086177">
    <property type="protein sequence ID" value="PGSC0003DMT400086177"/>
    <property type="gene ID" value="PGSC0003DMG400035748"/>
</dbReference>
<dbReference type="HOGENOM" id="CLU_1920833_0_0_1"/>
<organism evidence="1 2">
    <name type="scientific">Solanum tuberosum</name>
    <name type="common">Potato</name>
    <dbReference type="NCBI Taxonomy" id="4113"/>
    <lineage>
        <taxon>Eukaryota</taxon>
        <taxon>Viridiplantae</taxon>
        <taxon>Streptophyta</taxon>
        <taxon>Embryophyta</taxon>
        <taxon>Tracheophyta</taxon>
        <taxon>Spermatophyta</taxon>
        <taxon>Magnoliopsida</taxon>
        <taxon>eudicotyledons</taxon>
        <taxon>Gunneridae</taxon>
        <taxon>Pentapetalae</taxon>
        <taxon>asterids</taxon>
        <taxon>lamiids</taxon>
        <taxon>Solanales</taxon>
        <taxon>Solanaceae</taxon>
        <taxon>Solanoideae</taxon>
        <taxon>Solaneae</taxon>
        <taxon>Solanum</taxon>
    </lineage>
</organism>
<evidence type="ECO:0000313" key="1">
    <source>
        <dbReference type="EnsemblPlants" id="PGSC0003DMT400086177"/>
    </source>
</evidence>
<accession>M1DB60</accession>
<sequence>MSPNGRELDRSWVINRHVGSFGELGGAHRTTLRFSYFPHPAFNFMLYVLLGSVTSKEKLEFAEGTRRLAESLLDHLLSSPLNPFCNVTFGGLALLPKAVGNFSKGPTHRRLAKILEPTHSASSTQLAKRD</sequence>
<reference evidence="1" key="2">
    <citation type="submission" date="2015-06" db="UniProtKB">
        <authorList>
            <consortium name="EnsemblPlants"/>
        </authorList>
    </citation>
    <scope>IDENTIFICATION</scope>
    <source>
        <strain evidence="1">DM1-3 516 R44</strain>
    </source>
</reference>
<dbReference type="EnsemblPlants" id="PGSC0003DMT400086177">
    <property type="protein sequence ID" value="PGSC0003DMT400086177"/>
    <property type="gene ID" value="PGSC0003DMG400035748"/>
</dbReference>
<proteinExistence type="predicted"/>
<dbReference type="Proteomes" id="UP000011115">
    <property type="component" value="Unassembled WGS sequence"/>
</dbReference>
<protein>
    <submittedName>
        <fullName evidence="1">Uncharacterized protein</fullName>
    </submittedName>
</protein>
<evidence type="ECO:0000313" key="2">
    <source>
        <dbReference type="Proteomes" id="UP000011115"/>
    </source>
</evidence>
<reference evidence="2" key="1">
    <citation type="journal article" date="2011" name="Nature">
        <title>Genome sequence and analysis of the tuber crop potato.</title>
        <authorList>
            <consortium name="The Potato Genome Sequencing Consortium"/>
        </authorList>
    </citation>
    <scope>NUCLEOTIDE SEQUENCE [LARGE SCALE GENOMIC DNA]</scope>
    <source>
        <strain evidence="2">cv. DM1-3 516 R44</strain>
    </source>
</reference>
<dbReference type="InParanoid" id="M1DB60"/>
<dbReference type="AlphaFoldDB" id="M1DB60"/>
<name>M1DB60_SOLTU</name>
<dbReference type="PaxDb" id="4113-PGSC0003DMT400086177"/>